<keyword evidence="2" id="KW-0210">Decarboxylase</keyword>
<proteinExistence type="predicted"/>
<keyword evidence="1" id="KW-0285">Flavoprotein</keyword>
<sequence length="162" mass="18093">MASHLGTQKGLVRQLVQIAALRKHGFWLLLVDVREAAKFGQICCSFTVWAKLKAVATRAGLFFIDGTIIPQFYTDQDEFIAGGLCDNLLTCIIRAWDYTKPSFVAPSMNAFLWRNPFTERHLMSLDELGIALIPPISTSHTGDHQDGTMALLYTIESAIKVY</sequence>
<evidence type="ECO:0000313" key="3">
    <source>
        <dbReference type="EMBL" id="KAL3753342.1"/>
    </source>
</evidence>
<keyword evidence="1" id="KW-0288">FMN</keyword>
<evidence type="ECO:0000256" key="2">
    <source>
        <dbReference type="ARBA" id="ARBA00022793"/>
    </source>
</evidence>
<gene>
    <name evidence="3" type="ORF">ACJRO7_000694</name>
</gene>
<name>A0ABD3LPP9_EUCGL</name>
<comment type="caution">
    <text evidence="3">The sequence shown here is derived from an EMBL/GenBank/DDBJ whole genome shotgun (WGS) entry which is preliminary data.</text>
</comment>
<dbReference type="GO" id="GO:0016831">
    <property type="term" value="F:carboxy-lyase activity"/>
    <property type="evidence" value="ECO:0007669"/>
    <property type="project" value="UniProtKB-KW"/>
</dbReference>
<dbReference type="SUPFAM" id="SSF52507">
    <property type="entry name" value="Homo-oligomeric flavin-containing Cys decarboxylases, HFCD"/>
    <property type="match status" value="1"/>
</dbReference>
<dbReference type="PANTHER" id="PTHR14359:SF6">
    <property type="entry name" value="PHOSPHOPANTOTHENOYLCYSTEINE DECARBOXYLASE"/>
    <property type="match status" value="1"/>
</dbReference>
<accession>A0ABD3LPP9</accession>
<dbReference type="InterPro" id="IPR036551">
    <property type="entry name" value="Flavin_trans-like"/>
</dbReference>
<protein>
    <submittedName>
        <fullName evidence="3">Uncharacterized protein</fullName>
    </submittedName>
</protein>
<reference evidence="3 4" key="1">
    <citation type="submission" date="2024-11" db="EMBL/GenBank/DDBJ databases">
        <title>Chromosome-level genome assembly of Eucalyptus globulus Labill. provides insights into its genome evolution.</title>
        <authorList>
            <person name="Li X."/>
        </authorList>
    </citation>
    <scope>NUCLEOTIDE SEQUENCE [LARGE SCALE GENOMIC DNA]</scope>
    <source>
        <strain evidence="3">CL2024</strain>
        <tissue evidence="3">Fresh tender leaves</tissue>
    </source>
</reference>
<dbReference type="PANTHER" id="PTHR14359">
    <property type="entry name" value="HOMO-OLIGOMERIC FLAVIN CONTAINING CYS DECARBOXYLASE FAMILY"/>
    <property type="match status" value="1"/>
</dbReference>
<dbReference type="Proteomes" id="UP001634007">
    <property type="component" value="Unassembled WGS sequence"/>
</dbReference>
<dbReference type="EMBL" id="JBJKBG010000001">
    <property type="protein sequence ID" value="KAL3753342.1"/>
    <property type="molecule type" value="Genomic_DNA"/>
</dbReference>
<dbReference type="AlphaFoldDB" id="A0ABD3LPP9"/>
<keyword evidence="4" id="KW-1185">Reference proteome</keyword>
<keyword evidence="2" id="KW-0456">Lyase</keyword>
<evidence type="ECO:0000313" key="4">
    <source>
        <dbReference type="Proteomes" id="UP001634007"/>
    </source>
</evidence>
<organism evidence="3 4">
    <name type="scientific">Eucalyptus globulus</name>
    <name type="common">Tasmanian blue gum</name>
    <dbReference type="NCBI Taxonomy" id="34317"/>
    <lineage>
        <taxon>Eukaryota</taxon>
        <taxon>Viridiplantae</taxon>
        <taxon>Streptophyta</taxon>
        <taxon>Embryophyta</taxon>
        <taxon>Tracheophyta</taxon>
        <taxon>Spermatophyta</taxon>
        <taxon>Magnoliopsida</taxon>
        <taxon>eudicotyledons</taxon>
        <taxon>Gunneridae</taxon>
        <taxon>Pentapetalae</taxon>
        <taxon>rosids</taxon>
        <taxon>malvids</taxon>
        <taxon>Myrtales</taxon>
        <taxon>Myrtaceae</taxon>
        <taxon>Myrtoideae</taxon>
        <taxon>Eucalypteae</taxon>
        <taxon>Eucalyptus</taxon>
    </lineage>
</organism>
<evidence type="ECO:0000256" key="1">
    <source>
        <dbReference type="ARBA" id="ARBA00022643"/>
    </source>
</evidence>
<dbReference type="Gene3D" id="3.40.50.1950">
    <property type="entry name" value="Flavin prenyltransferase-like"/>
    <property type="match status" value="1"/>
</dbReference>